<dbReference type="PANTHER" id="PTHR31006:SF4">
    <property type="entry name" value="F-BOX DOMAIN-CONTAINING PROTEIN"/>
    <property type="match status" value="1"/>
</dbReference>
<name>A0A8R1EUW9_CAEJA</name>
<dbReference type="EnsemblMetazoa" id="CJA42662.1">
    <property type="protein sequence ID" value="CJA42662.1"/>
    <property type="gene ID" value="WBGene00218510"/>
</dbReference>
<dbReference type="InterPro" id="IPR001810">
    <property type="entry name" value="F-box_dom"/>
</dbReference>
<dbReference type="Pfam" id="PF00646">
    <property type="entry name" value="F-box"/>
    <property type="match status" value="1"/>
</dbReference>
<evidence type="ECO:0000259" key="1">
    <source>
        <dbReference type="Pfam" id="PF00646"/>
    </source>
</evidence>
<reference evidence="3" key="1">
    <citation type="submission" date="2010-08" db="EMBL/GenBank/DDBJ databases">
        <authorList>
            <consortium name="Caenorhabditis japonica Sequencing Consortium"/>
            <person name="Wilson R.K."/>
        </authorList>
    </citation>
    <scope>NUCLEOTIDE SEQUENCE [LARGE SCALE GENOMIC DNA]</scope>
    <source>
        <strain evidence="3">DF5081</strain>
    </source>
</reference>
<dbReference type="AlphaFoldDB" id="A0A8R1EUW9"/>
<accession>A0A8R1EUW9</accession>
<reference evidence="2" key="2">
    <citation type="submission" date="2022-06" db="UniProtKB">
        <authorList>
            <consortium name="EnsemblMetazoa"/>
        </authorList>
    </citation>
    <scope>IDENTIFICATION</scope>
    <source>
        <strain evidence="2">DF5081</strain>
    </source>
</reference>
<evidence type="ECO:0000313" key="2">
    <source>
        <dbReference type="EnsemblMetazoa" id="CJA42662.1"/>
    </source>
</evidence>
<organism evidence="2 3">
    <name type="scientific">Caenorhabditis japonica</name>
    <dbReference type="NCBI Taxonomy" id="281687"/>
    <lineage>
        <taxon>Eukaryota</taxon>
        <taxon>Metazoa</taxon>
        <taxon>Ecdysozoa</taxon>
        <taxon>Nematoda</taxon>
        <taxon>Chromadorea</taxon>
        <taxon>Rhabditida</taxon>
        <taxon>Rhabditina</taxon>
        <taxon>Rhabditomorpha</taxon>
        <taxon>Rhabditoidea</taxon>
        <taxon>Rhabditidae</taxon>
        <taxon>Peloderinae</taxon>
        <taxon>Caenorhabditis</taxon>
    </lineage>
</organism>
<protein>
    <recommendedName>
        <fullName evidence="1">F-box domain-containing protein</fullName>
    </recommendedName>
</protein>
<sequence length="77" mass="9162">MRREIVKHTDLLTRIRLRACSKLDREIVDSLSINIPFVRLKADYDDFTITFIEHPKSVLKVDVSKRKFRKNRAVVHL</sequence>
<evidence type="ECO:0000313" key="3">
    <source>
        <dbReference type="Proteomes" id="UP000005237"/>
    </source>
</evidence>
<dbReference type="Proteomes" id="UP000005237">
    <property type="component" value="Unassembled WGS sequence"/>
</dbReference>
<dbReference type="InterPro" id="IPR042317">
    <property type="entry name" value="She-1-like"/>
</dbReference>
<dbReference type="PANTHER" id="PTHR31006">
    <property type="entry name" value="F-BOX DOMAIN-CONTAINING PROTEIN-RELATED-RELATED"/>
    <property type="match status" value="1"/>
</dbReference>
<feature type="domain" description="F-box" evidence="1">
    <location>
        <begin position="3"/>
        <end position="34"/>
    </location>
</feature>
<proteinExistence type="predicted"/>
<keyword evidence="3" id="KW-1185">Reference proteome</keyword>